<sequence>MITLSSFSVLHKFYVSVTQIEYKEEEQSLQIITRIFIDDIEEALRKRYDENITLLSKEKETKVEQYLSTYLKQKLRITVNGKEVYYTFLGKEYDNDLVLCYLEVENVSSLETIEVSNLILMDFFEEQQNLIHVKKGKKRKSLILEKERDNGMLKFSE</sequence>
<dbReference type="EMBL" id="BAAAGE010000006">
    <property type="protein sequence ID" value="GAA0731642.1"/>
    <property type="molecule type" value="Genomic_DNA"/>
</dbReference>
<dbReference type="InterPro" id="IPR046525">
    <property type="entry name" value="DUF6702"/>
</dbReference>
<gene>
    <name evidence="1" type="ORF">GCM10009430_44040</name>
</gene>
<evidence type="ECO:0000313" key="1">
    <source>
        <dbReference type="EMBL" id="GAA0731642.1"/>
    </source>
</evidence>
<proteinExistence type="predicted"/>
<dbReference type="Proteomes" id="UP001501758">
    <property type="component" value="Unassembled WGS sequence"/>
</dbReference>
<organism evidence="1 2">
    <name type="scientific">Aquimarina litoralis</name>
    <dbReference type="NCBI Taxonomy" id="584605"/>
    <lineage>
        <taxon>Bacteria</taxon>
        <taxon>Pseudomonadati</taxon>
        <taxon>Bacteroidota</taxon>
        <taxon>Flavobacteriia</taxon>
        <taxon>Flavobacteriales</taxon>
        <taxon>Flavobacteriaceae</taxon>
        <taxon>Aquimarina</taxon>
    </lineage>
</organism>
<protein>
    <recommendedName>
        <fullName evidence="3">Peptidase E</fullName>
    </recommendedName>
</protein>
<keyword evidence="2" id="KW-1185">Reference proteome</keyword>
<reference evidence="1 2" key="1">
    <citation type="journal article" date="2019" name="Int. J. Syst. Evol. Microbiol.">
        <title>The Global Catalogue of Microorganisms (GCM) 10K type strain sequencing project: providing services to taxonomists for standard genome sequencing and annotation.</title>
        <authorList>
            <consortium name="The Broad Institute Genomics Platform"/>
            <consortium name="The Broad Institute Genome Sequencing Center for Infectious Disease"/>
            <person name="Wu L."/>
            <person name="Ma J."/>
        </authorList>
    </citation>
    <scope>NUCLEOTIDE SEQUENCE [LARGE SCALE GENOMIC DNA]</scope>
    <source>
        <strain evidence="1 2">JCM 15974</strain>
    </source>
</reference>
<comment type="caution">
    <text evidence="1">The sequence shown here is derived from an EMBL/GenBank/DDBJ whole genome shotgun (WGS) entry which is preliminary data.</text>
</comment>
<evidence type="ECO:0008006" key="3">
    <source>
        <dbReference type="Google" id="ProtNLM"/>
    </source>
</evidence>
<evidence type="ECO:0000313" key="2">
    <source>
        <dbReference type="Proteomes" id="UP001501758"/>
    </source>
</evidence>
<dbReference type="Pfam" id="PF20420">
    <property type="entry name" value="DUF6702"/>
    <property type="match status" value="1"/>
</dbReference>
<name>A0ABN1J820_9FLAO</name>
<accession>A0ABN1J820</accession>